<reference evidence="2 3" key="1">
    <citation type="submission" date="2016-11" db="EMBL/GenBank/DDBJ databases">
        <title>Sphingorhabdus sp. LPB0140, isolated from marine environment.</title>
        <authorList>
            <person name="Kim E."/>
            <person name="Yi H."/>
        </authorList>
    </citation>
    <scope>NUCLEOTIDE SEQUENCE [LARGE SCALE GENOMIC DNA]</scope>
    <source>
        <strain evidence="2 3">LPB0140</strain>
    </source>
</reference>
<dbReference type="Gene3D" id="3.40.50.2000">
    <property type="entry name" value="Glycogen Phosphorylase B"/>
    <property type="match status" value="2"/>
</dbReference>
<dbReference type="PANTHER" id="PTHR45947">
    <property type="entry name" value="SULFOQUINOVOSYL TRANSFERASE SQD2"/>
    <property type="match status" value="1"/>
</dbReference>
<evidence type="ECO:0000313" key="3">
    <source>
        <dbReference type="Proteomes" id="UP000242561"/>
    </source>
</evidence>
<dbReference type="Proteomes" id="UP000242561">
    <property type="component" value="Chromosome"/>
</dbReference>
<dbReference type="OrthoDB" id="9790710at2"/>
<dbReference type="GO" id="GO:0016757">
    <property type="term" value="F:glycosyltransferase activity"/>
    <property type="evidence" value="ECO:0007669"/>
    <property type="project" value="InterPro"/>
</dbReference>
<keyword evidence="3" id="KW-1185">Reference proteome</keyword>
<feature type="domain" description="Glycosyl transferase family 1" evidence="1">
    <location>
        <begin position="197"/>
        <end position="351"/>
    </location>
</feature>
<name>A0A1L3JB48_9SPHN</name>
<dbReference type="PANTHER" id="PTHR45947:SF14">
    <property type="entry name" value="SLL1723 PROTEIN"/>
    <property type="match status" value="1"/>
</dbReference>
<evidence type="ECO:0000259" key="1">
    <source>
        <dbReference type="Pfam" id="PF00534"/>
    </source>
</evidence>
<dbReference type="CDD" id="cd03801">
    <property type="entry name" value="GT4_PimA-like"/>
    <property type="match status" value="1"/>
</dbReference>
<dbReference type="Pfam" id="PF00534">
    <property type="entry name" value="Glycos_transf_1"/>
    <property type="match status" value="1"/>
</dbReference>
<protein>
    <recommendedName>
        <fullName evidence="1">Glycosyl transferase family 1 domain-containing protein</fullName>
    </recommendedName>
</protein>
<gene>
    <name evidence="2" type="ORF">LPB140_05645</name>
</gene>
<dbReference type="RefSeq" id="WP_072559016.1">
    <property type="nucleotide sequence ID" value="NZ_CP018154.1"/>
</dbReference>
<proteinExistence type="predicted"/>
<dbReference type="AlphaFoldDB" id="A0A1L3JB48"/>
<sequence length="383" mass="42276">MSKKFKILHLHGSFDRGGKEVRCAKLMNDFGEEAAHVILSADNDAISARELIDKNIKVSFPGDAAPALHGMPSMGRYVRLAEYMRGFDLILSYNWGAMDGVMAHTLFQKSRHLPPLIHHEDGFNADEINRLKTKRNIFRALALSRAYALIMPSETLVHIAKNKWHQNDSKIRKITNGIDVDAFEKLAKADALSPWRAQKGRVTVGTVAGLRGVKNLGALVDAVHRAGDNIDLVIVGEGPERPALEAKIADMQMHGRVTLVGHKNNANEYIGLFDIFALSSLSEQAPISLMEAMAAAVPVASFDVGDVMPMVTQINREYIVPKQDVNALANAIKILAGDAKLRKKLGDANRARAQAEFNLEKMIIRYRMIYGAAMKSSEFARQV</sequence>
<dbReference type="InterPro" id="IPR001296">
    <property type="entry name" value="Glyco_trans_1"/>
</dbReference>
<dbReference type="EMBL" id="CP018154">
    <property type="protein sequence ID" value="APG62365.1"/>
    <property type="molecule type" value="Genomic_DNA"/>
</dbReference>
<accession>A0A1L3JB48</accession>
<dbReference type="SUPFAM" id="SSF53756">
    <property type="entry name" value="UDP-Glycosyltransferase/glycogen phosphorylase"/>
    <property type="match status" value="1"/>
</dbReference>
<dbReference type="STRING" id="1913578.LPB140_05645"/>
<evidence type="ECO:0000313" key="2">
    <source>
        <dbReference type="EMBL" id="APG62365.1"/>
    </source>
</evidence>
<organism evidence="2 3">
    <name type="scientific">Sphingorhabdus lutea</name>
    <dbReference type="NCBI Taxonomy" id="1913578"/>
    <lineage>
        <taxon>Bacteria</taxon>
        <taxon>Pseudomonadati</taxon>
        <taxon>Pseudomonadota</taxon>
        <taxon>Alphaproteobacteria</taxon>
        <taxon>Sphingomonadales</taxon>
        <taxon>Sphingomonadaceae</taxon>
        <taxon>Sphingorhabdus</taxon>
    </lineage>
</organism>
<dbReference type="KEGG" id="sphl:LPB140_05645"/>
<dbReference type="InterPro" id="IPR050194">
    <property type="entry name" value="Glycosyltransferase_grp1"/>
</dbReference>